<organism evidence="1 2">
    <name type="scientific">Fusarium tjaetaba</name>
    <dbReference type="NCBI Taxonomy" id="1567544"/>
    <lineage>
        <taxon>Eukaryota</taxon>
        <taxon>Fungi</taxon>
        <taxon>Dikarya</taxon>
        <taxon>Ascomycota</taxon>
        <taxon>Pezizomycotina</taxon>
        <taxon>Sordariomycetes</taxon>
        <taxon>Hypocreomycetidae</taxon>
        <taxon>Hypocreales</taxon>
        <taxon>Nectriaceae</taxon>
        <taxon>Fusarium</taxon>
        <taxon>Fusarium fujikuroi species complex</taxon>
    </lineage>
</organism>
<dbReference type="OrthoDB" id="4636359at2759"/>
<evidence type="ECO:0000313" key="2">
    <source>
        <dbReference type="Proteomes" id="UP000530670"/>
    </source>
</evidence>
<name>A0A8H5QNN9_9HYPO</name>
<dbReference type="RefSeq" id="XP_037200173.1">
    <property type="nucleotide sequence ID" value="XM_037345901.1"/>
</dbReference>
<accession>A0A8H5QNN9</accession>
<evidence type="ECO:0000313" key="1">
    <source>
        <dbReference type="EMBL" id="KAF5617061.1"/>
    </source>
</evidence>
<dbReference type="EMBL" id="JAAQRI010000360">
    <property type="protein sequence ID" value="KAF5617061.1"/>
    <property type="molecule type" value="Genomic_DNA"/>
</dbReference>
<proteinExistence type="predicted"/>
<sequence length="446" mass="51735">MDPFDRLPAELRLRILVHIRSKRCVSSLTQASPAMLRQYHTHERYIARSLIAADFDDEMVQDAMAILFIQNSCKSSMYKHILDWSKHRLPNPLKDHNDQRFSQLFDQLNTLHSQLLIFIEDYVTKATSSYPPRDYLCLPQTLESKIPMTEGYIMINGQKITARFNASNLKDTEVHRFLKAFLLYELNCRVKTSLAATQSRLPQRELDTAEHEAIKCVNTYVCSLYCAMFAQCGNAWLPDASTSLQTGLLFPDTFFINPEIYASEMGQLERVRAGYVIKDENKVEGSFARFGLGPLIEFLSHDMSDVRDKQALRKRLRTWYIQKYEYPYKSGILCSTESVTSRASPIYSQLSSEVGIELQRNIYRQRAWAFFDDRRLYPKRSNGRPNFPTQSFLNRQPSKQAWVEGWFDNPSQARALRRSQRWHDELCAGSDSNDAARIEYSLSFGK</sequence>
<dbReference type="Proteomes" id="UP000530670">
    <property type="component" value="Unassembled WGS sequence"/>
</dbReference>
<comment type="caution">
    <text evidence="1">The sequence shown here is derived from an EMBL/GenBank/DDBJ whole genome shotgun (WGS) entry which is preliminary data.</text>
</comment>
<gene>
    <name evidence="1" type="ORF">FTJAE_12818</name>
</gene>
<reference evidence="1 2" key="1">
    <citation type="submission" date="2020-05" db="EMBL/GenBank/DDBJ databases">
        <title>Identification and distribution of gene clusters putatively required for synthesis of sphingolipid metabolism inhibitors in phylogenetically diverse species of the filamentous fungus Fusarium.</title>
        <authorList>
            <person name="Kim H.-S."/>
            <person name="Busman M."/>
            <person name="Brown D.W."/>
            <person name="Divon H."/>
            <person name="Uhlig S."/>
            <person name="Proctor R.H."/>
        </authorList>
    </citation>
    <scope>NUCLEOTIDE SEQUENCE [LARGE SCALE GENOMIC DNA]</scope>
    <source>
        <strain evidence="1 2">NRRL 66243</strain>
    </source>
</reference>
<protein>
    <submittedName>
        <fullName evidence="1">Uncharacterized protein</fullName>
    </submittedName>
</protein>
<dbReference type="GeneID" id="59298171"/>
<dbReference type="AlphaFoldDB" id="A0A8H5QNN9"/>
<keyword evidence="2" id="KW-1185">Reference proteome</keyword>